<evidence type="ECO:0000259" key="13">
    <source>
        <dbReference type="PROSITE" id="PS50016"/>
    </source>
</evidence>
<feature type="compositionally biased region" description="Basic and acidic residues" evidence="11">
    <location>
        <begin position="27"/>
        <end position="41"/>
    </location>
</feature>
<feature type="domain" description="R3H" evidence="15">
    <location>
        <begin position="1089"/>
        <end position="1157"/>
    </location>
</feature>
<dbReference type="PROSITE" id="PS50016">
    <property type="entry name" value="ZF_PHD_2"/>
    <property type="match status" value="1"/>
</dbReference>
<feature type="region of interest" description="Disordered" evidence="11">
    <location>
        <begin position="27"/>
        <end position="65"/>
    </location>
</feature>
<dbReference type="InterPro" id="IPR001374">
    <property type="entry name" value="R3H_dom"/>
</dbReference>
<dbReference type="Gene3D" id="3.30.1370.50">
    <property type="entry name" value="R3H-like domain"/>
    <property type="match status" value="1"/>
</dbReference>
<keyword evidence="8" id="KW-0804">Transcription</keyword>
<dbReference type="PROSITE" id="PS51061">
    <property type="entry name" value="R3H"/>
    <property type="match status" value="1"/>
</dbReference>
<evidence type="ECO:0000256" key="9">
    <source>
        <dbReference type="ARBA" id="ARBA00023242"/>
    </source>
</evidence>
<dbReference type="Pfam" id="PF01422">
    <property type="entry name" value="zf-NF-X1"/>
    <property type="match status" value="7"/>
</dbReference>
<feature type="region of interest" description="Disordered" evidence="11">
    <location>
        <begin position="104"/>
        <end position="130"/>
    </location>
</feature>
<feature type="compositionally biased region" description="Polar residues" evidence="11">
    <location>
        <begin position="266"/>
        <end position="277"/>
    </location>
</feature>
<dbReference type="GO" id="GO:0008270">
    <property type="term" value="F:zinc ion binding"/>
    <property type="evidence" value="ECO:0007669"/>
    <property type="project" value="UniProtKB-KW"/>
</dbReference>
<dbReference type="InterPro" id="IPR034078">
    <property type="entry name" value="NFX1_fam"/>
</dbReference>
<evidence type="ECO:0000256" key="10">
    <source>
        <dbReference type="PROSITE-ProRule" id="PRU00175"/>
    </source>
</evidence>
<feature type="compositionally biased region" description="Polar residues" evidence="11">
    <location>
        <begin position="188"/>
        <end position="207"/>
    </location>
</feature>
<dbReference type="SMART" id="SM00393">
    <property type="entry name" value="R3H"/>
    <property type="match status" value="1"/>
</dbReference>
<feature type="compositionally biased region" description="Polar residues" evidence="11">
    <location>
        <begin position="104"/>
        <end position="127"/>
    </location>
</feature>
<feature type="signal peptide" evidence="12">
    <location>
        <begin position="1"/>
        <end position="20"/>
    </location>
</feature>
<proteinExistence type="inferred from homology"/>
<feature type="compositionally biased region" description="Polar residues" evidence="11">
    <location>
        <begin position="237"/>
        <end position="248"/>
    </location>
</feature>
<feature type="compositionally biased region" description="Low complexity" evidence="11">
    <location>
        <begin position="1194"/>
        <end position="1205"/>
    </location>
</feature>
<dbReference type="GO" id="GO:0005634">
    <property type="term" value="C:nucleus"/>
    <property type="evidence" value="ECO:0007669"/>
    <property type="project" value="UniProtKB-SubCell"/>
</dbReference>
<evidence type="ECO:0000256" key="11">
    <source>
        <dbReference type="SAM" id="MobiDB-lite"/>
    </source>
</evidence>
<keyword evidence="5 10" id="KW-0863">Zinc-finger</keyword>
<comment type="subcellular location">
    <subcellularLocation>
        <location evidence="1">Nucleus</location>
    </subcellularLocation>
</comment>
<sequence length="1217" mass="136695">MVLLIIRAINLSCFLYFVHLERDDMEPHYQRQDRQRGDYKPRNFRNKRGAYSNRQHRNYYSDQSNSGSYIAEASNAAPGSSCEFDGANGAYSTETNYDLTTECSQLSKSRNNSNQSYSKENQNNNDLGASRKTYENSKLNVNAPSFTSIYNHPNPETETSVSRRGAIVGGRYIRKNANHSVEHPHANKPSNYENSSYEQNANYSSHSSAHKSRNFPNNQRYQSKPFADSDTRRQFPPKSSRTFQASGHRSNEENLDARRQFPLKNSDYSSRSSNGQRPNEEDTRRQFSSKPSRNNDYFSRPSQTSGQRLAENDSDVRRQYSSKPSRNTEYPKSSEASEQRLNEEDFDSKRPCSSKPSRNSDYTSRSTHSSGQRLNENDFDGRRQFPLKPSKNSDYSSRFSQSSGQRLNENTSASTDVYRFPSSSVNEKRTYKSNRANNHNYEIDANQRELLIQQLNKGDYECLVCCDRIRVKDQIWHCLNCYHVFHLRCIRKWARSPAASVPNEGWRCPACQNLTPKIPFDYFCFCGSHNNPDVNYHLTPHTCGEICGRNPPDCSHPCKELCHPGPCPPCSVVVQKSCACGKTVKALPCKQDVELTCSSVCEKPLNCGMHRCTIQCHPGECPPCAEEIDQECYCKKSKKTVVCDPDTSGVLHFSCGEVCGRLLSCGNHSCDNICHPSDCSPCSLSTEIVKYCPCGKTSILELIANGKAVERKSCKDPIPLCNKICEKVFFCGPKDDLHKCPSACHEGDCPKCPLTTLLKCRCGASTKEFPCAEIEPSFVFLCERRCNRRKVCGRHKCLNNCCINIEHRCELICNKKLSCGNHQCQDICHAGNCPPCGNVSFDELRCHCGESVLYPPIHCGTRPPECTKPCIRSHPCDHEVKHTCHSEETCPPCTALTVKWCFGNHKQCTSVMCFLEGVSCGMLCLKDLPCGKHKCNLTCHAGPCLKEGAKCAQLCAIPRSACGHPCGNACHDGPCPDTPCKSQVSLACPCGRRSETTTCYDSTKSYRLMTVSVLATKMQEIKEGQSVNLNDVLGRKSKNNKLQCNEECAVLERNKRLAVALQIQNPELSPTPGPPSYSEFLKAEAKKNPAFVGDVYNKITELVQLAKDSKQKCRSHSFPPMNRDHRRVVHELAEFFGCETQSYDEEPKKSVVVTAYKNKCWLPFVSIMNVVQRDMGFRKGPAPVLTQRESKNGSSTAAAAASNTTQKKKIDYFDYNE</sequence>
<comment type="similarity">
    <text evidence="2">Belongs to the NFX1 family.</text>
</comment>
<feature type="chain" id="PRO_5043348502" description="Shuttle craft" evidence="12">
    <location>
        <begin position="21"/>
        <end position="1217"/>
    </location>
</feature>
<evidence type="ECO:0000256" key="8">
    <source>
        <dbReference type="ARBA" id="ARBA00023163"/>
    </source>
</evidence>
<dbReference type="InterPro" id="IPR036867">
    <property type="entry name" value="R3H_dom_sf"/>
</dbReference>
<dbReference type="PANTHER" id="PTHR12360:SF12">
    <property type="entry name" value="TRANSCRIPTIONAL REPRESSOR NF-X1"/>
    <property type="match status" value="1"/>
</dbReference>
<evidence type="ECO:0000259" key="14">
    <source>
        <dbReference type="PROSITE" id="PS50089"/>
    </source>
</evidence>
<feature type="domain" description="RING-type" evidence="14">
    <location>
        <begin position="462"/>
        <end position="512"/>
    </location>
</feature>
<dbReference type="AlphaFoldDB" id="A0AAV2AAQ2"/>
<feature type="compositionally biased region" description="Polar residues" evidence="11">
    <location>
        <begin position="390"/>
        <end position="425"/>
    </location>
</feature>
<evidence type="ECO:0000256" key="12">
    <source>
        <dbReference type="SAM" id="SignalP"/>
    </source>
</evidence>
<dbReference type="InterPro" id="IPR019787">
    <property type="entry name" value="Znf_PHD-finger"/>
</dbReference>
<feature type="compositionally biased region" description="Polar residues" evidence="11">
    <location>
        <begin position="354"/>
        <end position="374"/>
    </location>
</feature>
<evidence type="ECO:0000256" key="6">
    <source>
        <dbReference type="ARBA" id="ARBA00022833"/>
    </source>
</evidence>
<dbReference type="CDD" id="cd16696">
    <property type="entry name" value="RING-CH-C4HC3_NFX1"/>
    <property type="match status" value="1"/>
</dbReference>
<dbReference type="InterPro" id="IPR000967">
    <property type="entry name" value="Znf_NFX1"/>
</dbReference>
<feature type="compositionally biased region" description="Polar residues" evidence="11">
    <location>
        <begin position="319"/>
        <end position="334"/>
    </location>
</feature>
<keyword evidence="4" id="KW-0677">Repeat</keyword>
<dbReference type="SUPFAM" id="SSF82708">
    <property type="entry name" value="R3H domain"/>
    <property type="match status" value="1"/>
</dbReference>
<reference evidence="16 17" key="1">
    <citation type="submission" date="2024-04" db="EMBL/GenBank/DDBJ databases">
        <authorList>
            <person name="Rising A."/>
            <person name="Reimegard J."/>
            <person name="Sonavane S."/>
            <person name="Akerstrom W."/>
            <person name="Nylinder S."/>
            <person name="Hedman E."/>
            <person name="Kallberg Y."/>
        </authorList>
    </citation>
    <scope>NUCLEOTIDE SEQUENCE [LARGE SCALE GENOMIC DNA]</scope>
</reference>
<evidence type="ECO:0008006" key="18">
    <source>
        <dbReference type="Google" id="ProtNLM"/>
    </source>
</evidence>
<keyword evidence="9" id="KW-0539">Nucleus</keyword>
<feature type="region of interest" description="Disordered" evidence="11">
    <location>
        <begin position="1182"/>
        <end position="1205"/>
    </location>
</feature>
<gene>
    <name evidence="16" type="ORF">LARSCL_LOCUS11334</name>
</gene>
<evidence type="ECO:0000256" key="1">
    <source>
        <dbReference type="ARBA" id="ARBA00004123"/>
    </source>
</evidence>
<dbReference type="CDD" id="cd02643">
    <property type="entry name" value="R3H_NF-X1"/>
    <property type="match status" value="1"/>
</dbReference>
<dbReference type="CDD" id="cd06008">
    <property type="entry name" value="NF-X1-zinc-finger"/>
    <property type="match status" value="7"/>
</dbReference>
<evidence type="ECO:0000256" key="5">
    <source>
        <dbReference type="ARBA" id="ARBA00022771"/>
    </source>
</evidence>
<feature type="domain" description="PHD-type" evidence="13">
    <location>
        <begin position="459"/>
        <end position="514"/>
    </location>
</feature>
<evidence type="ECO:0000313" key="16">
    <source>
        <dbReference type="EMBL" id="CAL1281045.1"/>
    </source>
</evidence>
<dbReference type="InterPro" id="IPR001841">
    <property type="entry name" value="Znf_RING"/>
</dbReference>
<dbReference type="SMART" id="SM00184">
    <property type="entry name" value="RING"/>
    <property type="match status" value="1"/>
</dbReference>
<keyword evidence="12" id="KW-0732">Signal</keyword>
<protein>
    <recommendedName>
        <fullName evidence="18">Shuttle craft</fullName>
    </recommendedName>
</protein>
<dbReference type="PROSITE" id="PS50089">
    <property type="entry name" value="ZF_RING_2"/>
    <property type="match status" value="1"/>
</dbReference>
<keyword evidence="7" id="KW-0805">Transcription regulation</keyword>
<dbReference type="PANTHER" id="PTHR12360">
    <property type="entry name" value="NUCLEAR TRANSCRIPTION FACTOR, X-BOX BINDING 1 NFX1"/>
    <property type="match status" value="1"/>
</dbReference>
<dbReference type="EMBL" id="CAXIEN010000139">
    <property type="protein sequence ID" value="CAL1281045.1"/>
    <property type="molecule type" value="Genomic_DNA"/>
</dbReference>
<evidence type="ECO:0000256" key="7">
    <source>
        <dbReference type="ARBA" id="ARBA00023015"/>
    </source>
</evidence>
<evidence type="ECO:0000313" key="17">
    <source>
        <dbReference type="Proteomes" id="UP001497382"/>
    </source>
</evidence>
<evidence type="ECO:0000256" key="4">
    <source>
        <dbReference type="ARBA" id="ARBA00022737"/>
    </source>
</evidence>
<keyword evidence="17" id="KW-1185">Reference proteome</keyword>
<keyword evidence="3" id="KW-0479">Metal-binding</keyword>
<dbReference type="Pfam" id="PF01424">
    <property type="entry name" value="R3H"/>
    <property type="match status" value="1"/>
</dbReference>
<feature type="region of interest" description="Disordered" evidence="11">
    <location>
        <begin position="177"/>
        <end position="426"/>
    </location>
</feature>
<dbReference type="SUPFAM" id="SSF57850">
    <property type="entry name" value="RING/U-box"/>
    <property type="match status" value="1"/>
</dbReference>
<dbReference type="SMART" id="SM00438">
    <property type="entry name" value="ZnF_NFX"/>
    <property type="match status" value="9"/>
</dbReference>
<dbReference type="GO" id="GO:0000981">
    <property type="term" value="F:DNA-binding transcription factor activity, RNA polymerase II-specific"/>
    <property type="evidence" value="ECO:0007669"/>
    <property type="project" value="TreeGrafter"/>
</dbReference>
<feature type="compositionally biased region" description="Polar residues" evidence="11">
    <location>
        <begin position="286"/>
        <end position="307"/>
    </location>
</feature>
<dbReference type="InterPro" id="IPR034076">
    <property type="entry name" value="R3H_NF-X1"/>
</dbReference>
<dbReference type="GO" id="GO:0000122">
    <property type="term" value="P:negative regulation of transcription by RNA polymerase II"/>
    <property type="evidence" value="ECO:0007669"/>
    <property type="project" value="TreeGrafter"/>
</dbReference>
<evidence type="ECO:0000256" key="3">
    <source>
        <dbReference type="ARBA" id="ARBA00022723"/>
    </source>
</evidence>
<evidence type="ECO:0000256" key="2">
    <source>
        <dbReference type="ARBA" id="ARBA00007269"/>
    </source>
</evidence>
<feature type="compositionally biased region" description="Basic and acidic residues" evidence="11">
    <location>
        <begin position="249"/>
        <end position="259"/>
    </location>
</feature>
<evidence type="ECO:0000259" key="15">
    <source>
        <dbReference type="PROSITE" id="PS51061"/>
    </source>
</evidence>
<organism evidence="16 17">
    <name type="scientific">Larinioides sclopetarius</name>
    <dbReference type="NCBI Taxonomy" id="280406"/>
    <lineage>
        <taxon>Eukaryota</taxon>
        <taxon>Metazoa</taxon>
        <taxon>Ecdysozoa</taxon>
        <taxon>Arthropoda</taxon>
        <taxon>Chelicerata</taxon>
        <taxon>Arachnida</taxon>
        <taxon>Araneae</taxon>
        <taxon>Araneomorphae</taxon>
        <taxon>Entelegynae</taxon>
        <taxon>Araneoidea</taxon>
        <taxon>Araneidae</taxon>
        <taxon>Larinioides</taxon>
    </lineage>
</organism>
<feature type="compositionally biased region" description="Basic and acidic residues" evidence="11">
    <location>
        <begin position="335"/>
        <end position="350"/>
    </location>
</feature>
<keyword evidence="6" id="KW-0862">Zinc</keyword>
<comment type="caution">
    <text evidence="16">The sequence shown here is derived from an EMBL/GenBank/DDBJ whole genome shotgun (WGS) entry which is preliminary data.</text>
</comment>
<dbReference type="Proteomes" id="UP001497382">
    <property type="component" value="Unassembled WGS sequence"/>
</dbReference>
<dbReference type="GO" id="GO:0000977">
    <property type="term" value="F:RNA polymerase II transcription regulatory region sequence-specific DNA binding"/>
    <property type="evidence" value="ECO:0007669"/>
    <property type="project" value="TreeGrafter"/>
</dbReference>
<name>A0AAV2AAQ2_9ARAC</name>
<accession>A0AAV2AAQ2</accession>